<dbReference type="PROSITE" id="PS50004">
    <property type="entry name" value="C2"/>
    <property type="match status" value="1"/>
</dbReference>
<dbReference type="RefSeq" id="XP_044387637.1">
    <property type="nucleotide sequence ID" value="XM_044531702.1"/>
</dbReference>
<accession>A0A3B6LJ04</accession>
<evidence type="ECO:0000256" key="3">
    <source>
        <dbReference type="SAM" id="MobiDB-lite"/>
    </source>
</evidence>
<dbReference type="InterPro" id="IPR035892">
    <property type="entry name" value="C2_domain_sf"/>
</dbReference>
<evidence type="ECO:0000256" key="2">
    <source>
        <dbReference type="ARBA" id="ARBA00022837"/>
    </source>
</evidence>
<dbReference type="Gramene" id="TraesWEE_scaffold_063420_01G000100.1">
    <property type="protein sequence ID" value="TraesWEE_scaffold_063420_01G000100.1"/>
    <property type="gene ID" value="TraesWEE_scaffold_063420_01G000100"/>
</dbReference>
<dbReference type="RefSeq" id="XP_044387639.1">
    <property type="nucleotide sequence ID" value="XM_044531704.1"/>
</dbReference>
<reference evidence="5" key="2">
    <citation type="submission" date="2018-10" db="UniProtKB">
        <authorList>
            <consortium name="EnsemblPlants"/>
        </authorList>
    </citation>
    <scope>IDENTIFICATION</scope>
</reference>
<evidence type="ECO:0000256" key="1">
    <source>
        <dbReference type="ARBA" id="ARBA00022723"/>
    </source>
</evidence>
<dbReference type="AlphaFoldDB" id="A0A3B6LJ04"/>
<dbReference type="Pfam" id="PF00168">
    <property type="entry name" value="C2"/>
    <property type="match status" value="1"/>
</dbReference>
<dbReference type="Proteomes" id="UP000019116">
    <property type="component" value="Chromosome 5B"/>
</dbReference>
<dbReference type="RefSeq" id="XP_044387640.1">
    <property type="nucleotide sequence ID" value="XM_044531705.1"/>
</dbReference>
<evidence type="ECO:0000313" key="6">
    <source>
        <dbReference type="Proteomes" id="UP000019116"/>
    </source>
</evidence>
<dbReference type="GO" id="GO:0046872">
    <property type="term" value="F:metal ion binding"/>
    <property type="evidence" value="ECO:0007669"/>
    <property type="project" value="UniProtKB-KW"/>
</dbReference>
<dbReference type="EnsemblPlants" id="TraesCS5B02G117300.1">
    <property type="protein sequence ID" value="TraesCS5B02G117300.1"/>
    <property type="gene ID" value="TraesCS5B02G117300"/>
</dbReference>
<dbReference type="RefSeq" id="XP_044387633.1">
    <property type="nucleotide sequence ID" value="XM_044531698.1"/>
</dbReference>
<gene>
    <name evidence="5" type="primary">LOC123111029</name>
</gene>
<dbReference type="PANTHER" id="PTHR46502:SF15">
    <property type="entry name" value="16 KDA PHLOEM PROTEIN 1"/>
    <property type="match status" value="1"/>
</dbReference>
<dbReference type="PANTHER" id="PTHR46502">
    <property type="entry name" value="C2 DOMAIN-CONTAINING"/>
    <property type="match status" value="1"/>
</dbReference>
<reference evidence="5" key="1">
    <citation type="submission" date="2018-08" db="EMBL/GenBank/DDBJ databases">
        <authorList>
            <person name="Rossello M."/>
        </authorList>
    </citation>
    <scope>NUCLEOTIDE SEQUENCE [LARGE SCALE GENOMIC DNA]</scope>
    <source>
        <strain evidence="5">cv. Chinese Spring</strain>
    </source>
</reference>
<keyword evidence="1" id="KW-0479">Metal-binding</keyword>
<feature type="domain" description="C2" evidence="4">
    <location>
        <begin position="6"/>
        <end position="142"/>
    </location>
</feature>
<dbReference type="RefSeq" id="XP_044387632.1">
    <property type="nucleotide sequence ID" value="XM_044531697.1"/>
</dbReference>
<protein>
    <recommendedName>
        <fullName evidence="4">C2 domain-containing protein</fullName>
    </recommendedName>
</protein>
<dbReference type="SUPFAM" id="SSF49562">
    <property type="entry name" value="C2 domain (Calcium/lipid-binding domain, CaLB)"/>
    <property type="match status" value="1"/>
</dbReference>
<keyword evidence="6" id="KW-1185">Reference proteome</keyword>
<dbReference type="RefSeq" id="XP_044387630.1">
    <property type="nucleotide sequence ID" value="XM_044531695.1"/>
</dbReference>
<dbReference type="SMR" id="A0A3B6LJ04"/>
<organism evidence="5">
    <name type="scientific">Triticum aestivum</name>
    <name type="common">Wheat</name>
    <dbReference type="NCBI Taxonomy" id="4565"/>
    <lineage>
        <taxon>Eukaryota</taxon>
        <taxon>Viridiplantae</taxon>
        <taxon>Streptophyta</taxon>
        <taxon>Embryophyta</taxon>
        <taxon>Tracheophyta</taxon>
        <taxon>Spermatophyta</taxon>
        <taxon>Magnoliopsida</taxon>
        <taxon>Liliopsida</taxon>
        <taxon>Poales</taxon>
        <taxon>Poaceae</taxon>
        <taxon>BOP clade</taxon>
        <taxon>Pooideae</taxon>
        <taxon>Triticodae</taxon>
        <taxon>Triticeae</taxon>
        <taxon>Triticinae</taxon>
        <taxon>Triticum</taxon>
    </lineage>
</organism>
<dbReference type="STRING" id="4565.A0A3B6LJ04"/>
<keyword evidence="2" id="KW-0106">Calcium</keyword>
<dbReference type="Gene3D" id="2.60.40.150">
    <property type="entry name" value="C2 domain"/>
    <property type="match status" value="1"/>
</dbReference>
<proteinExistence type="predicted"/>
<dbReference type="Gramene" id="TraesNOR5B03G02876070.1">
    <property type="protein sequence ID" value="TraesNOR5B03G02876070.1"/>
    <property type="gene ID" value="TraesNOR5B03G02876070"/>
</dbReference>
<dbReference type="SMART" id="SM00239">
    <property type="entry name" value="C2"/>
    <property type="match status" value="1"/>
</dbReference>
<dbReference type="RefSeq" id="XP_044387635.1">
    <property type="nucleotide sequence ID" value="XM_044531700.1"/>
</dbReference>
<dbReference type="Gramene" id="TraesJAG5B03G02847690.1">
    <property type="protein sequence ID" value="TraesJAG5B03G02847690.1"/>
    <property type="gene ID" value="TraesJAG5B03G02847690"/>
</dbReference>
<dbReference type="RefSeq" id="XP_044387641.1">
    <property type="nucleotide sequence ID" value="XM_044531706.1"/>
</dbReference>
<dbReference type="GeneID" id="123111029"/>
<dbReference type="RefSeq" id="XP_044387631.1">
    <property type="nucleotide sequence ID" value="XM_044531696.1"/>
</dbReference>
<dbReference type="RefSeq" id="XP_044387634.1">
    <property type="nucleotide sequence ID" value="XM_044531699.1"/>
</dbReference>
<dbReference type="KEGG" id="taes:123111029"/>
<dbReference type="Gramene" id="TraesCS5B02G117300.1">
    <property type="protein sequence ID" value="TraesCS5B02G117300.1"/>
    <property type="gene ID" value="TraesCS5B02G117300"/>
</dbReference>
<name>A0A3B6LJ04_WHEAT</name>
<feature type="region of interest" description="Disordered" evidence="3">
    <location>
        <begin position="179"/>
        <end position="220"/>
    </location>
</feature>
<evidence type="ECO:0000313" key="5">
    <source>
        <dbReference type="EnsemblPlants" id="TraesCS5B02G117300.1"/>
    </source>
</evidence>
<dbReference type="RefSeq" id="XP_044387638.1">
    <property type="nucleotide sequence ID" value="XM_044531703.1"/>
</dbReference>
<dbReference type="Gramene" id="TraesARI7B03G04167960.1">
    <property type="protein sequence ID" value="TraesARI7B03G04167960.1"/>
    <property type="gene ID" value="TraesARI7B03G04167960"/>
</dbReference>
<evidence type="ECO:0000259" key="4">
    <source>
        <dbReference type="PROSITE" id="PS50004"/>
    </source>
</evidence>
<sequence length="220" mass="24625">MILHVRRNFFEITTFPNTAMMKGAARLWRLVLEVHLVDSKGLFGSDFLGKIDPYVIVQYRSQERKSSTSRGRCLRSTSRDEGRNPSWNEVFRFQINSSAANGQHKLFLRIMDHDNFSSDDFLGQATINVSDLITLGMESGSSQQNPATGHRPEAGVVVELGGVVLRLRRHLLPIPRPWRCSSQDRGVSEKGLPPDPRGGHCGPLRDKAAGSLLPDWSGFR</sequence>
<dbReference type="InterPro" id="IPR000008">
    <property type="entry name" value="C2_dom"/>
</dbReference>
<dbReference type="Gramene" id="TraesCS5B03G0322000.1">
    <property type="protein sequence ID" value="TraesCS5B03G0322000.1.CDS"/>
    <property type="gene ID" value="TraesCS5B03G0322000"/>
</dbReference>